<reference evidence="2" key="1">
    <citation type="submission" date="2017-12" db="EMBL/GenBank/DDBJ databases">
        <title>FDA dAtabase for Regulatory Grade micrObial Sequences (FDA-ARGOS): Supporting development and validation of Infectious Disease Dx tests.</title>
        <authorList>
            <person name="Campos J."/>
            <person name="Goldberg B."/>
            <person name="Tallon L."/>
            <person name="Sadzewicz L."/>
            <person name="Sengamalay N."/>
            <person name="Ott S."/>
            <person name="Godinez A."/>
            <person name="Nagaraj S."/>
            <person name="Vavikolanu K."/>
            <person name="Vyas G."/>
            <person name="Nadendla S."/>
            <person name="Aluvathingal J."/>
            <person name="Geyer C."/>
            <person name="Nandy P."/>
            <person name="Hobson J."/>
            <person name="Sichtig H."/>
        </authorList>
    </citation>
    <scope>NUCLEOTIDE SEQUENCE [LARGE SCALE GENOMIC DNA]</scope>
    <source>
        <strain evidence="2">FDAARGOS_79</strain>
    </source>
</reference>
<comment type="caution">
    <text evidence="1">The sequence shown here is derived from an EMBL/GenBank/DDBJ whole genome shotgun (WGS) entry which is preliminary data.</text>
</comment>
<accession>A0AAP8PH47</accession>
<organism evidence="1 2">
    <name type="scientific">Serratia marcescens</name>
    <dbReference type="NCBI Taxonomy" id="615"/>
    <lineage>
        <taxon>Bacteria</taxon>
        <taxon>Pseudomonadati</taxon>
        <taxon>Pseudomonadota</taxon>
        <taxon>Gammaproteobacteria</taxon>
        <taxon>Enterobacterales</taxon>
        <taxon>Yersiniaceae</taxon>
        <taxon>Serratia</taxon>
    </lineage>
</organism>
<gene>
    <name evidence="1" type="ORF">MC70_020050</name>
</gene>
<dbReference type="EMBL" id="JTBC02000011">
    <property type="protein sequence ID" value="PNO64542.1"/>
    <property type="molecule type" value="Genomic_DNA"/>
</dbReference>
<sequence>MKKIYLLQSDVTNFCSFIQDYPEGEESIMGRVRSAHWKPLINYTPVMLELRSNDTGKRNYQFDFSSALSPFFVLSENVLDELGDILLPRGQVLPVLTESKRKTFWGYYPTNVLSGCFDRENALFRESEGKFLIRKPALNADKIADDYLFSIEEDIGRVFVTESFRQRVEGSGLLGFDFSVEIPTI</sequence>
<evidence type="ECO:0000313" key="1">
    <source>
        <dbReference type="EMBL" id="PNO64542.1"/>
    </source>
</evidence>
<name>A0AAP8PH47_SERMA</name>
<protein>
    <submittedName>
        <fullName evidence="1">Uncharacterized protein</fullName>
    </submittedName>
</protein>
<dbReference type="AlphaFoldDB" id="A0AAP8PH47"/>
<dbReference type="Proteomes" id="UP000030378">
    <property type="component" value="Unassembled WGS sequence"/>
</dbReference>
<dbReference type="RefSeq" id="WP_102985254.1">
    <property type="nucleotide sequence ID" value="NZ_JTBC02000011.1"/>
</dbReference>
<evidence type="ECO:0000313" key="2">
    <source>
        <dbReference type="Proteomes" id="UP000030378"/>
    </source>
</evidence>
<proteinExistence type="predicted"/>